<accession>A0A0N4TNJ3</accession>
<evidence type="ECO:0000256" key="1">
    <source>
        <dbReference type="SAM" id="MobiDB-lite"/>
    </source>
</evidence>
<feature type="region of interest" description="Disordered" evidence="1">
    <location>
        <begin position="125"/>
        <end position="390"/>
    </location>
</feature>
<organism evidence="4">
    <name type="scientific">Brugia pahangi</name>
    <name type="common">Filarial nematode worm</name>
    <dbReference type="NCBI Taxonomy" id="6280"/>
    <lineage>
        <taxon>Eukaryota</taxon>
        <taxon>Metazoa</taxon>
        <taxon>Ecdysozoa</taxon>
        <taxon>Nematoda</taxon>
        <taxon>Chromadorea</taxon>
        <taxon>Rhabditida</taxon>
        <taxon>Spirurina</taxon>
        <taxon>Spiruromorpha</taxon>
        <taxon>Filarioidea</taxon>
        <taxon>Onchocercidae</taxon>
        <taxon>Brugia</taxon>
    </lineage>
</organism>
<dbReference type="AlphaFoldDB" id="A0A0N4TNJ3"/>
<keyword evidence="3" id="KW-1185">Reference proteome</keyword>
<protein>
    <submittedName>
        <fullName evidence="4">Bromo domain-containing protein</fullName>
    </submittedName>
</protein>
<feature type="compositionally biased region" description="Polar residues" evidence="1">
    <location>
        <begin position="179"/>
        <end position="206"/>
    </location>
</feature>
<dbReference type="EMBL" id="UZAD01013173">
    <property type="protein sequence ID" value="VDN91216.1"/>
    <property type="molecule type" value="Genomic_DNA"/>
</dbReference>
<proteinExistence type="predicted"/>
<reference evidence="4" key="1">
    <citation type="submission" date="2017-02" db="UniProtKB">
        <authorList>
            <consortium name="WormBaseParasite"/>
        </authorList>
    </citation>
    <scope>IDENTIFICATION</scope>
</reference>
<dbReference type="STRING" id="6280.A0A0N4TNJ3"/>
<name>A0A0N4TNJ3_BRUPA</name>
<feature type="compositionally biased region" description="Polar residues" evidence="1">
    <location>
        <begin position="145"/>
        <end position="159"/>
    </location>
</feature>
<feature type="compositionally biased region" description="Polar residues" evidence="1">
    <location>
        <begin position="311"/>
        <end position="325"/>
    </location>
</feature>
<dbReference type="WBParaSite" id="BPAG_0001006801-mRNA-1">
    <property type="protein sequence ID" value="BPAG_0001006801-mRNA-1"/>
    <property type="gene ID" value="BPAG_0001006801"/>
</dbReference>
<gene>
    <name evidence="2" type="ORF">BPAG_LOCUS10030</name>
</gene>
<dbReference type="Proteomes" id="UP000278627">
    <property type="component" value="Unassembled WGS sequence"/>
</dbReference>
<reference evidence="2 3" key="2">
    <citation type="submission" date="2018-11" db="EMBL/GenBank/DDBJ databases">
        <authorList>
            <consortium name="Pathogen Informatics"/>
        </authorList>
    </citation>
    <scope>NUCLEOTIDE SEQUENCE [LARGE SCALE GENOMIC DNA]</scope>
</reference>
<feature type="compositionally biased region" description="Basic and acidic residues" evidence="1">
    <location>
        <begin position="367"/>
        <end position="384"/>
    </location>
</feature>
<sequence length="561" mass="62754">MSGPLSSSNSFFYLCGDWLEEINDRGLVLQMKNELNNFTSTIIFHPYYYYASDFFFDSSVITNEIKCLDLTYLMEQRFRYTHIRDDLELPHLASKLRRKCGNCLRKMKGDSEDEAKNDNAVQTETQAEANNTSQMVETENRDGTQIETQTEPNNVTETVVSGEDTVTGTETRTEYGRTSQTIASGRDTNSRDVTGTEAQGMSQTIASGRGTKSRDVTGTEAQGMPQTITSGRGTKSRDVTGTEAQSMSQTIASGRGTNSRGVTGTEAQGISQTIASGRGTKSRGVTGTEAQGISQTITSGRGTKSRDVTGTEAQGMSQTITSGRGTKSRDVTGTEAQGMSQTTDSSEDTGTETEVQEKFNDASQMADSEKPEQETSESQEEKKEPKKKKKCKNLQVLKRCWFRRDQSPPPKDEMEEHLNEIRMRTRKEIHTLLYLNSAVQERKIKLMRKYAAMLDEKSQEKWNKFIDMIDTEYAGIMNQPTEYNANNLLERLRENPELMEAIDKIKPDKITLTTIREESFEIATRIERQFFSLIPGVPGLTAYRNAMICEIAKDESVTITV</sequence>
<evidence type="ECO:0000313" key="2">
    <source>
        <dbReference type="EMBL" id="VDN91216.1"/>
    </source>
</evidence>
<feature type="compositionally biased region" description="Polar residues" evidence="1">
    <location>
        <begin position="242"/>
        <end position="275"/>
    </location>
</feature>
<evidence type="ECO:0000313" key="3">
    <source>
        <dbReference type="Proteomes" id="UP000278627"/>
    </source>
</evidence>
<feature type="compositionally biased region" description="Polar residues" evidence="1">
    <location>
        <begin position="224"/>
        <end position="233"/>
    </location>
</feature>
<evidence type="ECO:0000313" key="4">
    <source>
        <dbReference type="WBParaSite" id="BPAG_0001006801-mRNA-1"/>
    </source>
</evidence>
<feature type="compositionally biased region" description="Polar residues" evidence="1">
    <location>
        <begin position="283"/>
        <end position="302"/>
    </location>
</feature>
<feature type="compositionally biased region" description="Polar residues" evidence="1">
    <location>
        <begin position="125"/>
        <end position="137"/>
    </location>
</feature>